<comment type="caution">
    <text evidence="1">The sequence shown here is derived from an EMBL/GenBank/DDBJ whole genome shotgun (WGS) entry which is preliminary data.</text>
</comment>
<sequence>MRLSSYKKCFPVALIVSNGRNKTQLTLVLLPQRYMVSREILRRYATRRSETNTNRTEFDSSVIITGLNRGLLDVDSNSEYNFAVGGFISYHRFNVKEEITWTKFYCTEIVRGYVRLIYYHRSYDMIMFNGVANRFLIWQLGNERTKMANDTTYLDFIEPLLPKA</sequence>
<keyword evidence="2" id="KW-1185">Reference proteome</keyword>
<evidence type="ECO:0000313" key="1">
    <source>
        <dbReference type="EMBL" id="KAJ4444031.1"/>
    </source>
</evidence>
<organism evidence="1 2">
    <name type="scientific">Periplaneta americana</name>
    <name type="common">American cockroach</name>
    <name type="synonym">Blatta americana</name>
    <dbReference type="NCBI Taxonomy" id="6978"/>
    <lineage>
        <taxon>Eukaryota</taxon>
        <taxon>Metazoa</taxon>
        <taxon>Ecdysozoa</taxon>
        <taxon>Arthropoda</taxon>
        <taxon>Hexapoda</taxon>
        <taxon>Insecta</taxon>
        <taxon>Pterygota</taxon>
        <taxon>Neoptera</taxon>
        <taxon>Polyneoptera</taxon>
        <taxon>Dictyoptera</taxon>
        <taxon>Blattodea</taxon>
        <taxon>Blattoidea</taxon>
        <taxon>Blattidae</taxon>
        <taxon>Blattinae</taxon>
        <taxon>Periplaneta</taxon>
    </lineage>
</organism>
<name>A0ABQ8TDK5_PERAM</name>
<protein>
    <submittedName>
        <fullName evidence="1">Uncharacterized protein</fullName>
    </submittedName>
</protein>
<dbReference type="EMBL" id="JAJSOF020000011">
    <property type="protein sequence ID" value="KAJ4444031.1"/>
    <property type="molecule type" value="Genomic_DNA"/>
</dbReference>
<dbReference type="Proteomes" id="UP001148838">
    <property type="component" value="Unassembled WGS sequence"/>
</dbReference>
<reference evidence="1 2" key="1">
    <citation type="journal article" date="2022" name="Allergy">
        <title>Genome assembly and annotation of Periplaneta americana reveal a comprehensive cockroach allergen profile.</title>
        <authorList>
            <person name="Wang L."/>
            <person name="Xiong Q."/>
            <person name="Saelim N."/>
            <person name="Wang L."/>
            <person name="Nong W."/>
            <person name="Wan A.T."/>
            <person name="Shi M."/>
            <person name="Liu X."/>
            <person name="Cao Q."/>
            <person name="Hui J.H.L."/>
            <person name="Sookrung N."/>
            <person name="Leung T.F."/>
            <person name="Tungtrongchitr A."/>
            <person name="Tsui S.K.W."/>
        </authorList>
    </citation>
    <scope>NUCLEOTIDE SEQUENCE [LARGE SCALE GENOMIC DNA]</scope>
    <source>
        <strain evidence="1">PWHHKU_190912</strain>
    </source>
</reference>
<gene>
    <name evidence="1" type="ORF">ANN_05820</name>
</gene>
<proteinExistence type="predicted"/>
<evidence type="ECO:0000313" key="2">
    <source>
        <dbReference type="Proteomes" id="UP001148838"/>
    </source>
</evidence>
<accession>A0ABQ8TDK5</accession>